<accession>A0A0Z8CJK8</accession>
<name>A0A0Z8CJK8_STRSU</name>
<reference evidence="1 2" key="1">
    <citation type="submission" date="2016-02" db="EMBL/GenBank/DDBJ databases">
        <authorList>
            <consortium name="Pathogen Informatics"/>
        </authorList>
    </citation>
    <scope>NUCLEOTIDE SEQUENCE [LARGE SCALE GENOMIC DNA]</scope>
    <source>
        <strain evidence="1 2">LSS100</strain>
    </source>
</reference>
<dbReference type="InterPro" id="IPR012865">
    <property type="entry name" value="DUF1642"/>
</dbReference>
<organism evidence="1 2">
    <name type="scientific">Streptococcus suis</name>
    <dbReference type="NCBI Taxonomy" id="1307"/>
    <lineage>
        <taxon>Bacteria</taxon>
        <taxon>Bacillati</taxon>
        <taxon>Bacillota</taxon>
        <taxon>Bacilli</taxon>
        <taxon>Lactobacillales</taxon>
        <taxon>Streptococcaceae</taxon>
        <taxon>Streptococcus</taxon>
    </lineage>
</organism>
<protein>
    <submittedName>
        <fullName evidence="1">Phage protein</fullName>
    </submittedName>
</protein>
<evidence type="ECO:0000313" key="2">
    <source>
        <dbReference type="Proteomes" id="UP000072003"/>
    </source>
</evidence>
<dbReference type="Proteomes" id="UP000072003">
    <property type="component" value="Unassembled WGS sequence"/>
</dbReference>
<dbReference type="RefSeq" id="WP_052501858.1">
    <property type="nucleotide sequence ID" value="NZ_CEDC01000003.1"/>
</dbReference>
<proteinExistence type="predicted"/>
<dbReference type="EMBL" id="FIFN01000019">
    <property type="protein sequence ID" value="CYU26463.1"/>
    <property type="molecule type" value="Genomic_DNA"/>
</dbReference>
<dbReference type="AlphaFoldDB" id="A0A0Z8CJK8"/>
<gene>
    <name evidence="1" type="ORF">ERS132462_01696</name>
</gene>
<dbReference type="Pfam" id="PF07852">
    <property type="entry name" value="DUF1642"/>
    <property type="match status" value="1"/>
</dbReference>
<evidence type="ECO:0000313" key="1">
    <source>
        <dbReference type="EMBL" id="CYU26463.1"/>
    </source>
</evidence>
<sequence>MNKQELEKQAEALYTDVRSFLDNTFELIDQIQEPTKVVVPKHIAEKIEYCKDTEGYGLFHAMDYCYNYKDSADWLECNEETFARAWYDGFEIEKEQLYTVEIPNNGGTLVLASINHAIKLVDGNKHFPGKFTKESIEYAGFGWVFDCDGVKVVKVVEVE</sequence>